<organism evidence="2 3">
    <name type="scientific">Oryza sativa subsp. japonica</name>
    <name type="common">Rice</name>
    <dbReference type="NCBI Taxonomy" id="39947"/>
    <lineage>
        <taxon>Eukaryota</taxon>
        <taxon>Viridiplantae</taxon>
        <taxon>Streptophyta</taxon>
        <taxon>Embryophyta</taxon>
        <taxon>Tracheophyta</taxon>
        <taxon>Spermatophyta</taxon>
        <taxon>Magnoliopsida</taxon>
        <taxon>Liliopsida</taxon>
        <taxon>Poales</taxon>
        <taxon>Poaceae</taxon>
        <taxon>BOP clade</taxon>
        <taxon>Oryzoideae</taxon>
        <taxon>Oryzeae</taxon>
        <taxon>Oryzinae</taxon>
        <taxon>Oryza</taxon>
        <taxon>Oryza sativa</taxon>
    </lineage>
</organism>
<accession>Q0IXL8</accession>
<feature type="region of interest" description="Disordered" evidence="1">
    <location>
        <begin position="64"/>
        <end position="122"/>
    </location>
</feature>
<gene>
    <name evidence="2" type="ordered locus">Os10g0422800</name>
</gene>
<evidence type="ECO:0000313" key="2">
    <source>
        <dbReference type="EMBL" id="BAF26547.1"/>
    </source>
</evidence>
<evidence type="ECO:0000313" key="3">
    <source>
        <dbReference type="Proteomes" id="UP000000763"/>
    </source>
</evidence>
<dbReference type="Proteomes" id="UP000000763">
    <property type="component" value="Chromosome 10"/>
</dbReference>
<sequence>AASQLSSREKREREKERERLVHCGNGDRGGEVRVLRAEGGLHGGVHRRGEGRLRREVAVRAVLGGGEGRGGQEGRRRRRRRAAAGGRRQGPHVLLRQVLPEEPRLPRRRRHAPDAPPPLQRHLRPLRRLLIITHQAPAREIKL</sequence>
<dbReference type="AlphaFoldDB" id="Q0IXL8"/>
<protein>
    <submittedName>
        <fullName evidence="2">Os10g0422800 protein</fullName>
    </submittedName>
</protein>
<dbReference type="KEGG" id="dosa:Os10g0422800"/>
<reference evidence="2 3" key="1">
    <citation type="journal article" date="2005" name="Nature">
        <title>The map-based sequence of the rice genome.</title>
        <authorList>
            <consortium name="International rice genome sequencing project (IRGSP)"/>
            <person name="Matsumoto T."/>
            <person name="Wu J."/>
            <person name="Kanamori H."/>
            <person name="Katayose Y."/>
            <person name="Fujisawa M."/>
            <person name="Namiki N."/>
            <person name="Mizuno H."/>
            <person name="Yamamoto K."/>
            <person name="Antonio B.A."/>
            <person name="Baba T."/>
            <person name="Sakata K."/>
            <person name="Nagamura Y."/>
            <person name="Aoki H."/>
            <person name="Arikawa K."/>
            <person name="Arita K."/>
            <person name="Bito T."/>
            <person name="Chiden Y."/>
            <person name="Fujitsuka N."/>
            <person name="Fukunaka R."/>
            <person name="Hamada M."/>
            <person name="Harada C."/>
            <person name="Hayashi A."/>
            <person name="Hijishita S."/>
            <person name="Honda M."/>
            <person name="Hosokawa S."/>
            <person name="Ichikawa Y."/>
            <person name="Idonuma A."/>
            <person name="Iijima M."/>
            <person name="Ikeda M."/>
            <person name="Ikeno M."/>
            <person name="Ito K."/>
            <person name="Ito S."/>
            <person name="Ito T."/>
            <person name="Ito Y."/>
            <person name="Ito Y."/>
            <person name="Iwabuchi A."/>
            <person name="Kamiya K."/>
            <person name="Karasawa W."/>
            <person name="Kurita K."/>
            <person name="Katagiri S."/>
            <person name="Kikuta A."/>
            <person name="Kobayashi H."/>
            <person name="Kobayashi N."/>
            <person name="Machita K."/>
            <person name="Maehara T."/>
            <person name="Masukawa M."/>
            <person name="Mizubayashi T."/>
            <person name="Mukai Y."/>
            <person name="Nagasaki H."/>
            <person name="Nagata Y."/>
            <person name="Naito S."/>
            <person name="Nakashima M."/>
            <person name="Nakama Y."/>
            <person name="Nakamichi Y."/>
            <person name="Nakamura M."/>
            <person name="Meguro A."/>
            <person name="Negishi M."/>
            <person name="Ohta I."/>
            <person name="Ohta T."/>
            <person name="Okamoto M."/>
            <person name="Ono N."/>
            <person name="Saji S."/>
            <person name="Sakaguchi M."/>
            <person name="Sakai K."/>
            <person name="Shibata M."/>
            <person name="Shimokawa T."/>
            <person name="Song J."/>
            <person name="Takazaki Y."/>
            <person name="Terasawa K."/>
            <person name="Tsugane M."/>
            <person name="Tsuji K."/>
            <person name="Ueda S."/>
            <person name="Waki K."/>
            <person name="Yamagata H."/>
            <person name="Yamamoto M."/>
            <person name="Yamamoto S."/>
            <person name="Yamane H."/>
            <person name="Yoshiki S."/>
            <person name="Yoshihara R."/>
            <person name="Yukawa K."/>
            <person name="Zhong H."/>
            <person name="Yano M."/>
            <person name="Yuan Q."/>
            <person name="Ouyang S."/>
            <person name="Liu J."/>
            <person name="Jones K.M."/>
            <person name="Gansberger K."/>
            <person name="Moffat K."/>
            <person name="Hill J."/>
            <person name="Bera J."/>
            <person name="Fadrosh D."/>
            <person name="Jin S."/>
            <person name="Johri S."/>
            <person name="Kim M."/>
            <person name="Overton L."/>
            <person name="Reardon M."/>
            <person name="Tsitrin T."/>
            <person name="Vuong H."/>
            <person name="Weaver B."/>
            <person name="Ciecko A."/>
            <person name="Tallon L."/>
            <person name="Jackson J."/>
            <person name="Pai G."/>
            <person name="Aken S.V."/>
            <person name="Utterback T."/>
            <person name="Reidmuller S."/>
            <person name="Feldblyum T."/>
            <person name="Hsiao J."/>
            <person name="Zismann V."/>
            <person name="Iobst S."/>
            <person name="de Vazeille A.R."/>
            <person name="Buell C.R."/>
            <person name="Ying K."/>
            <person name="Li Y."/>
            <person name="Lu T."/>
            <person name="Huang Y."/>
            <person name="Zhao Q."/>
            <person name="Feng Q."/>
            <person name="Zhang L."/>
            <person name="Zhu J."/>
            <person name="Weng Q."/>
            <person name="Mu J."/>
            <person name="Lu Y."/>
            <person name="Fan D."/>
            <person name="Liu Y."/>
            <person name="Guan J."/>
            <person name="Zhang Y."/>
            <person name="Yu S."/>
            <person name="Liu X."/>
            <person name="Zhang Y."/>
            <person name="Hong G."/>
            <person name="Han B."/>
            <person name="Choisne N."/>
            <person name="Demange N."/>
            <person name="Orjeda G."/>
            <person name="Samain S."/>
            <person name="Cattolico L."/>
            <person name="Pelletier E."/>
            <person name="Couloux A."/>
            <person name="Segurens B."/>
            <person name="Wincker P."/>
            <person name="D'Hont A."/>
            <person name="Scarpelli C."/>
            <person name="Weissenbach J."/>
            <person name="Salanoubat M."/>
            <person name="Quetier F."/>
            <person name="Yu Y."/>
            <person name="Kim H.R."/>
            <person name="Rambo T."/>
            <person name="Currie J."/>
            <person name="Collura K."/>
            <person name="Luo M."/>
            <person name="Yang T."/>
            <person name="Ammiraju J.S.S."/>
            <person name="Engler F."/>
            <person name="Soderlund C."/>
            <person name="Wing R.A."/>
            <person name="Palmer L.E."/>
            <person name="de la Bastide M."/>
            <person name="Spiegel L."/>
            <person name="Nascimento L."/>
            <person name="Zutavern T."/>
            <person name="O'Shaughnessy A."/>
            <person name="Dike S."/>
            <person name="Dedhia N."/>
            <person name="Preston R."/>
            <person name="Balija V."/>
            <person name="McCombie W.R."/>
            <person name="Chow T."/>
            <person name="Chen H."/>
            <person name="Chung M."/>
            <person name="Chen C."/>
            <person name="Shaw J."/>
            <person name="Wu H."/>
            <person name="Hsiao K."/>
            <person name="Chao Y."/>
            <person name="Chu M."/>
            <person name="Cheng C."/>
            <person name="Hour A."/>
            <person name="Lee P."/>
            <person name="Lin S."/>
            <person name="Lin Y."/>
            <person name="Liou J."/>
            <person name="Liu S."/>
            <person name="Hsing Y."/>
            <person name="Raghuvanshi S."/>
            <person name="Mohanty A."/>
            <person name="Bharti A.K."/>
            <person name="Gaur A."/>
            <person name="Gupta V."/>
            <person name="Kumar D."/>
            <person name="Ravi V."/>
            <person name="Vij S."/>
            <person name="Kapur A."/>
            <person name="Khurana P."/>
            <person name="Khurana P."/>
            <person name="Khurana J.P."/>
            <person name="Tyagi A.K."/>
            <person name="Gaikwad K."/>
            <person name="Singh A."/>
            <person name="Dalal V."/>
            <person name="Srivastava S."/>
            <person name="Dixit A."/>
            <person name="Pal A.K."/>
            <person name="Ghazi I.A."/>
            <person name="Yadav M."/>
            <person name="Pandit A."/>
            <person name="Bhargava A."/>
            <person name="Sureshbabu K."/>
            <person name="Batra K."/>
            <person name="Sharma T.R."/>
            <person name="Mohapatra T."/>
            <person name="Singh N.K."/>
            <person name="Messing J."/>
            <person name="Nelson A.B."/>
            <person name="Fuks G."/>
            <person name="Kavchok S."/>
            <person name="Keizer G."/>
            <person name="Linton E."/>
            <person name="Llaca V."/>
            <person name="Song R."/>
            <person name="Tanyolac B."/>
            <person name="Young S."/>
            <person name="Ho-Il K."/>
            <person name="Hahn J.H."/>
            <person name="Sangsakoo G."/>
            <person name="Vanavichit A."/>
            <person name="de Mattos Luiz.A.T."/>
            <person name="Zimmer P.D."/>
            <person name="Malone G."/>
            <person name="Dellagostin O."/>
            <person name="de Oliveira A.C."/>
            <person name="Bevan M."/>
            <person name="Bancroft I."/>
            <person name="Minx P."/>
            <person name="Cordum H."/>
            <person name="Wilson R."/>
            <person name="Cheng Z."/>
            <person name="Jin W."/>
            <person name="Jiang J."/>
            <person name="Leong S.A."/>
            <person name="Iwama H."/>
            <person name="Gojobori T."/>
            <person name="Itoh T."/>
            <person name="Niimura Y."/>
            <person name="Fujii Y."/>
            <person name="Habara T."/>
            <person name="Sakai H."/>
            <person name="Sato Y."/>
            <person name="Wilson G."/>
            <person name="Kumar K."/>
            <person name="McCouch S."/>
            <person name="Juretic N."/>
            <person name="Hoen D."/>
            <person name="Wright S."/>
            <person name="Bruskiewich R."/>
            <person name="Bureau T."/>
            <person name="Miyao A."/>
            <person name="Hirochika H."/>
            <person name="Nishikawa T."/>
            <person name="Kadowaki K."/>
            <person name="Sugiura M."/>
            <person name="Burr B."/>
            <person name="Sasaki T."/>
        </authorList>
    </citation>
    <scope>NUCLEOTIDE SEQUENCE [LARGE SCALE GENOMIC DNA]</scope>
    <source>
        <strain evidence="3">cv. Nipponbare</strain>
    </source>
</reference>
<dbReference type="EMBL" id="AP008216">
    <property type="protein sequence ID" value="BAF26547.1"/>
    <property type="molecule type" value="Genomic_DNA"/>
</dbReference>
<proteinExistence type="predicted"/>
<reference evidence="3" key="2">
    <citation type="journal article" date="2008" name="Nucleic Acids Res.">
        <title>The rice annotation project database (RAP-DB): 2008 update.</title>
        <authorList>
            <consortium name="The rice annotation project (RAP)"/>
        </authorList>
    </citation>
    <scope>GENOME REANNOTATION</scope>
    <source>
        <strain evidence="3">cv. Nipponbare</strain>
    </source>
</reference>
<name>Q0IXL8_ORYSJ</name>
<feature type="non-terminal residue" evidence="2">
    <location>
        <position position="1"/>
    </location>
</feature>
<evidence type="ECO:0000256" key="1">
    <source>
        <dbReference type="SAM" id="MobiDB-lite"/>
    </source>
</evidence>